<reference evidence="3" key="1">
    <citation type="submission" date="2022-10" db="EMBL/GenBank/DDBJ databases">
        <title>Culturing micro-colonial fungi from biological soil crusts in the Mojave desert and describing Neophaeococcomyces mojavensis, and introducing the new genera and species Taxawa tesnikishii.</title>
        <authorList>
            <person name="Kurbessoian T."/>
            <person name="Stajich J.E."/>
        </authorList>
    </citation>
    <scope>NUCLEOTIDE SEQUENCE</scope>
    <source>
        <strain evidence="3">TK_41</strain>
    </source>
</reference>
<evidence type="ECO:0000256" key="1">
    <source>
        <dbReference type="SAM" id="Coils"/>
    </source>
</evidence>
<dbReference type="EMBL" id="JAPDRK010000019">
    <property type="protein sequence ID" value="KAJ9604372.1"/>
    <property type="molecule type" value="Genomic_DNA"/>
</dbReference>
<gene>
    <name evidence="3" type="ORF">H2200_011206</name>
</gene>
<keyword evidence="1" id="KW-0175">Coiled coil</keyword>
<name>A0AA39CDN8_9EURO</name>
<evidence type="ECO:0000256" key="2">
    <source>
        <dbReference type="SAM" id="MobiDB-lite"/>
    </source>
</evidence>
<protein>
    <submittedName>
        <fullName evidence="3">Uncharacterized protein</fullName>
    </submittedName>
</protein>
<evidence type="ECO:0000313" key="3">
    <source>
        <dbReference type="EMBL" id="KAJ9604372.1"/>
    </source>
</evidence>
<sequence length="177" mass="20918">MADITTTTSPSKAKALRHNSSGLHRYQRITRERRHRERVRRAKIETKRKMKALQAVKKRENPYRELFSELPIHKKLRTLQDERYNLIQQVSDLRQENCDLKALAANPEAASSLKRTQQELNKKIAELQTHLCRLQDESQSKKDKKNEQLKAKVRDLELAVKLAERRLDEMKEIVRDV</sequence>
<feature type="coiled-coil region" evidence="1">
    <location>
        <begin position="76"/>
        <end position="173"/>
    </location>
</feature>
<feature type="region of interest" description="Disordered" evidence="2">
    <location>
        <begin position="1"/>
        <end position="38"/>
    </location>
</feature>
<evidence type="ECO:0000313" key="4">
    <source>
        <dbReference type="Proteomes" id="UP001172673"/>
    </source>
</evidence>
<dbReference type="Proteomes" id="UP001172673">
    <property type="component" value="Unassembled WGS sequence"/>
</dbReference>
<accession>A0AA39CDN8</accession>
<keyword evidence="4" id="KW-1185">Reference proteome</keyword>
<comment type="caution">
    <text evidence="3">The sequence shown here is derived from an EMBL/GenBank/DDBJ whole genome shotgun (WGS) entry which is preliminary data.</text>
</comment>
<organism evidence="3 4">
    <name type="scientific">Cladophialophora chaetospira</name>
    <dbReference type="NCBI Taxonomy" id="386627"/>
    <lineage>
        <taxon>Eukaryota</taxon>
        <taxon>Fungi</taxon>
        <taxon>Dikarya</taxon>
        <taxon>Ascomycota</taxon>
        <taxon>Pezizomycotina</taxon>
        <taxon>Eurotiomycetes</taxon>
        <taxon>Chaetothyriomycetidae</taxon>
        <taxon>Chaetothyriales</taxon>
        <taxon>Herpotrichiellaceae</taxon>
        <taxon>Cladophialophora</taxon>
    </lineage>
</organism>
<feature type="compositionally biased region" description="Polar residues" evidence="2">
    <location>
        <begin position="1"/>
        <end position="11"/>
    </location>
</feature>
<feature type="compositionally biased region" description="Basic residues" evidence="2">
    <location>
        <begin position="25"/>
        <end position="38"/>
    </location>
</feature>
<proteinExistence type="predicted"/>
<dbReference type="AlphaFoldDB" id="A0AA39CDN8"/>